<dbReference type="EMBL" id="UYRV01011083">
    <property type="protein sequence ID" value="VDK57907.1"/>
    <property type="molecule type" value="Genomic_DNA"/>
</dbReference>
<reference evidence="3 4" key="1">
    <citation type="submission" date="2018-11" db="EMBL/GenBank/DDBJ databases">
        <authorList>
            <consortium name="Pathogen Informatics"/>
        </authorList>
    </citation>
    <scope>NUCLEOTIDE SEQUENCE [LARGE SCALE GENOMIC DNA]</scope>
</reference>
<dbReference type="Pfam" id="PF00533">
    <property type="entry name" value="BRCT"/>
    <property type="match status" value="1"/>
</dbReference>
<dbReference type="SMART" id="SM00292">
    <property type="entry name" value="BRCT"/>
    <property type="match status" value="1"/>
</dbReference>
<name>A0A3P6RFE9_CYLGO</name>
<dbReference type="Proteomes" id="UP000271889">
    <property type="component" value="Unassembled WGS sequence"/>
</dbReference>
<dbReference type="PANTHER" id="PTHR13561:SF20">
    <property type="entry name" value="DNA TOPOISOMERASE 2-BINDING PROTEIN 1"/>
    <property type="match status" value="1"/>
</dbReference>
<proteinExistence type="predicted"/>
<dbReference type="GO" id="GO:0033314">
    <property type="term" value="P:mitotic DNA replication checkpoint signaling"/>
    <property type="evidence" value="ECO:0007669"/>
    <property type="project" value="TreeGrafter"/>
</dbReference>
<evidence type="ECO:0000313" key="4">
    <source>
        <dbReference type="Proteomes" id="UP000271889"/>
    </source>
</evidence>
<evidence type="ECO:0000256" key="1">
    <source>
        <dbReference type="ARBA" id="ARBA00022737"/>
    </source>
</evidence>
<evidence type="ECO:0000313" key="3">
    <source>
        <dbReference type="EMBL" id="VDK57907.1"/>
    </source>
</evidence>
<protein>
    <recommendedName>
        <fullName evidence="2">BRCT domain-containing protein</fullName>
    </recommendedName>
</protein>
<dbReference type="InterPro" id="IPR036420">
    <property type="entry name" value="BRCT_dom_sf"/>
</dbReference>
<evidence type="ECO:0000259" key="2">
    <source>
        <dbReference type="PROSITE" id="PS50172"/>
    </source>
</evidence>
<sequence>MWRVTPVAEAQTSKEIRSAGGVGLISDILISNLRSSCAIVSSNDASYVHYLVCDHIECGDLPPKESYDQVVTVFFVKSCLLNNRILKISSHPLYRPIPAVEGSQVFLNTVIVVSCFIEYERLVLSELIKRFGGRVQESLTKRSKGELVAVTHVVGGSEGERVLEARRQKFKVVDPSWIIESIINDKLLKEELFPLRVRQS</sequence>
<dbReference type="PANTHER" id="PTHR13561">
    <property type="entry name" value="DNA REPLICATION REGULATOR DPB11-RELATED"/>
    <property type="match status" value="1"/>
</dbReference>
<accession>A0A3P6RFE9</accession>
<dbReference type="SUPFAM" id="SSF52113">
    <property type="entry name" value="BRCT domain"/>
    <property type="match status" value="1"/>
</dbReference>
<keyword evidence="1" id="KW-0677">Repeat</keyword>
<organism evidence="3 4">
    <name type="scientific">Cylicostephanus goldi</name>
    <name type="common">Nematode worm</name>
    <dbReference type="NCBI Taxonomy" id="71465"/>
    <lineage>
        <taxon>Eukaryota</taxon>
        <taxon>Metazoa</taxon>
        <taxon>Ecdysozoa</taxon>
        <taxon>Nematoda</taxon>
        <taxon>Chromadorea</taxon>
        <taxon>Rhabditida</taxon>
        <taxon>Rhabditina</taxon>
        <taxon>Rhabditomorpha</taxon>
        <taxon>Strongyloidea</taxon>
        <taxon>Strongylidae</taxon>
        <taxon>Cylicostephanus</taxon>
    </lineage>
</organism>
<gene>
    <name evidence="3" type="ORF">CGOC_LOCUS4144</name>
</gene>
<dbReference type="Gene3D" id="3.40.50.10190">
    <property type="entry name" value="BRCT domain"/>
    <property type="match status" value="2"/>
</dbReference>
<dbReference type="CDD" id="cd00027">
    <property type="entry name" value="BRCT"/>
    <property type="match status" value="1"/>
</dbReference>
<keyword evidence="4" id="KW-1185">Reference proteome</keyword>
<dbReference type="PROSITE" id="PS50172">
    <property type="entry name" value="BRCT"/>
    <property type="match status" value="1"/>
</dbReference>
<dbReference type="AlphaFoldDB" id="A0A3P6RFE9"/>
<dbReference type="OrthoDB" id="251770at2759"/>
<feature type="domain" description="BRCT" evidence="2">
    <location>
        <begin position="101"/>
        <end position="195"/>
    </location>
</feature>
<dbReference type="GO" id="GO:0007095">
    <property type="term" value="P:mitotic G2 DNA damage checkpoint signaling"/>
    <property type="evidence" value="ECO:0007669"/>
    <property type="project" value="TreeGrafter"/>
</dbReference>
<dbReference type="GO" id="GO:0006270">
    <property type="term" value="P:DNA replication initiation"/>
    <property type="evidence" value="ECO:0007669"/>
    <property type="project" value="TreeGrafter"/>
</dbReference>
<dbReference type="InterPro" id="IPR001357">
    <property type="entry name" value="BRCT_dom"/>
</dbReference>